<accession>A0A833YIG5</accession>
<dbReference type="Proteomes" id="UP000664940">
    <property type="component" value="Unassembled WGS sequence"/>
</dbReference>
<dbReference type="EMBL" id="JABVXQ010000015">
    <property type="protein sequence ID" value="KAF6075014.1"/>
    <property type="molecule type" value="Genomic_DNA"/>
</dbReference>
<reference evidence="3 4" key="1">
    <citation type="journal article" date="2020" name="Nature">
        <title>Six reference-quality genomes reveal evolution of bat adaptations.</title>
        <authorList>
            <person name="Jebb D."/>
            <person name="Huang Z."/>
            <person name="Pippel M."/>
            <person name="Hughes G.M."/>
            <person name="Lavrichenko K."/>
            <person name="Devanna P."/>
            <person name="Winkler S."/>
            <person name="Jermiin L.S."/>
            <person name="Skirmuntt E.C."/>
            <person name="Katzourakis A."/>
            <person name="Burkitt-Gray L."/>
            <person name="Ray D.A."/>
            <person name="Sullivan K.A.M."/>
            <person name="Roscito J.G."/>
            <person name="Kirilenko B.M."/>
            <person name="Davalos L.M."/>
            <person name="Corthals A.P."/>
            <person name="Power M.L."/>
            <person name="Jones G."/>
            <person name="Ransome R.D."/>
            <person name="Dechmann D.K.N."/>
            <person name="Locatelli A.G."/>
            <person name="Puechmaille S.J."/>
            <person name="Fedrigo O."/>
            <person name="Jarvis E.D."/>
            <person name="Hiller M."/>
            <person name="Vernes S.C."/>
            <person name="Myers E.W."/>
            <person name="Teeling E.C."/>
        </authorList>
    </citation>
    <scope>NUCLEOTIDE SEQUENCE [LARGE SCALE GENOMIC DNA]</scope>
    <source>
        <strain evidence="3">Bat1K_MPI-CBG_1</strain>
    </source>
</reference>
<organism evidence="3 4">
    <name type="scientific">Phyllostomus discolor</name>
    <name type="common">pale spear-nosed bat</name>
    <dbReference type="NCBI Taxonomy" id="89673"/>
    <lineage>
        <taxon>Eukaryota</taxon>
        <taxon>Metazoa</taxon>
        <taxon>Chordata</taxon>
        <taxon>Craniata</taxon>
        <taxon>Vertebrata</taxon>
        <taxon>Euteleostomi</taxon>
        <taxon>Mammalia</taxon>
        <taxon>Eutheria</taxon>
        <taxon>Laurasiatheria</taxon>
        <taxon>Chiroptera</taxon>
        <taxon>Yangochiroptera</taxon>
        <taxon>Phyllostomidae</taxon>
        <taxon>Phyllostominae</taxon>
        <taxon>Phyllostomus</taxon>
    </lineage>
</organism>
<evidence type="ECO:0000256" key="2">
    <source>
        <dbReference type="SAM" id="SignalP"/>
    </source>
</evidence>
<feature type="compositionally biased region" description="Polar residues" evidence="1">
    <location>
        <begin position="164"/>
        <end position="175"/>
    </location>
</feature>
<comment type="caution">
    <text evidence="3">The sequence shown here is derived from an EMBL/GenBank/DDBJ whole genome shotgun (WGS) entry which is preliminary data.</text>
</comment>
<protein>
    <submittedName>
        <fullName evidence="3">Uncharacterized protein</fullName>
    </submittedName>
</protein>
<feature type="compositionally biased region" description="Pro residues" evidence="1">
    <location>
        <begin position="124"/>
        <end position="134"/>
    </location>
</feature>
<dbReference type="AlphaFoldDB" id="A0A833YIG5"/>
<evidence type="ECO:0000313" key="3">
    <source>
        <dbReference type="EMBL" id="KAF6075014.1"/>
    </source>
</evidence>
<sequence length="175" mass="17310">MYVCICSVLSLTGVSRLHAAGATEGPEGTQASPASRQEDPVFTGNPQGKVTGETGGPAPSADLGESVGAVHSLQRGSTHSSATKEVEQTAGSPRAAPGAAGHGHGKARGGLPVTAPRTHAPARLPAPDPLPAADPPSLCTERVGGRTGSVDTVKLGGAGDATEPTESSSRLQARP</sequence>
<name>A0A833YIG5_9CHIR</name>
<feature type="chain" id="PRO_5032564768" evidence="2">
    <location>
        <begin position="20"/>
        <end position="175"/>
    </location>
</feature>
<evidence type="ECO:0000256" key="1">
    <source>
        <dbReference type="SAM" id="MobiDB-lite"/>
    </source>
</evidence>
<gene>
    <name evidence="3" type="ORF">HJG60_009415</name>
</gene>
<feature type="region of interest" description="Disordered" evidence="1">
    <location>
        <begin position="22"/>
        <end position="175"/>
    </location>
</feature>
<keyword evidence="2" id="KW-0732">Signal</keyword>
<evidence type="ECO:0000313" key="4">
    <source>
        <dbReference type="Proteomes" id="UP000664940"/>
    </source>
</evidence>
<feature type="compositionally biased region" description="Low complexity" evidence="1">
    <location>
        <begin position="90"/>
        <end position="99"/>
    </location>
</feature>
<proteinExistence type="predicted"/>
<feature type="signal peptide" evidence="2">
    <location>
        <begin position="1"/>
        <end position="19"/>
    </location>
</feature>